<keyword evidence="3 5" id="KW-1133">Transmembrane helix</keyword>
<dbReference type="OrthoDB" id="444119at2759"/>
<sequence>MSAQASLAYSIPPFGINPPKPFATENKVVNEREQYIPLLQFMNVLSSSTRFRHGVFRLCFYLVYAATFIFIMVLEVTNGFGPPHCGGTGQCLPYSVWDQHLYMQSIKDSLYETSWDPANLVNNIYDMQTFDDLKSWITKVYVPTLWPSNGNATIPYYGRVPVDPIVVKFSVRQENLCSDNQGFDFSNKRCLGHLRTQSFGPPEDSERWRQSNQDAAQPGYYALLAWRDRFFTKAVKKVSADGYVSYHVPLYNPGFSPRFGNLSQVRVWNVSTAEQALNFFAMAETDGLFTHKTSSLSMWTTFYFPTTDITTVVRSVFEIHDSGRASICEDTWLCADYGALIWTRDFRRMYSSGNGIARLVLEIVFLTLTLIQLFRELRQFYYSPVIMGSRSAYVLGTGGFWNFLDLICFMFIAPIYFLKILMYVTSSEDPESPQRFWAASLPVVLWSFHSGLTGWLQLFLIFRFFKYLEFSNALGIVGDTFQKAAKDLVIFLFVFFLVIVAYSYAGYYFYRGRMYEFSTVPKSVNTVFSIMFGQVDFQSFGFNTDTSLGSFSIAFLWSITILVYLILINMFLAIILSAFDMIREDLKRYRLERLQGNKYVPPGMTILEFFLPLLTIARSMRKIKRVYSHFRQYGFELGFLSTEFFPEGMVMRMLLDAQIMSARRPPLISRVLGYNSSRQEFLIEWKGDKTWWSTHPKLMSYQPVWLSKAEIMAIKESSHSDRSEILEIDSDKLISWESRYILTRRVLTRQAKDDLKRLVNVPDIYDDTFWTRGNANLIAYSVNMDPDYLETKHYYLAGERTRTSQDERERLRMKLETGNKLTVNELEALFIKHLMPTAARQKIEEKLQEDRDGLNQMLSNNFLHFRIKRLVEAISESGSEVNECGLTSEEATELIDESKQWTRTIFNKFGTRRHISDFPNSLGALGIEEYERNANDENYQFAYSLGGDDDLTDISLKQVMKGIKKLQQQMKELSSGPKLAATQQSN</sequence>
<feature type="transmembrane region" description="Helical" evidence="5">
    <location>
        <begin position="488"/>
        <end position="510"/>
    </location>
</feature>
<feature type="domain" description="Polycystin cation channel PKD1/PKD2" evidence="6">
    <location>
        <begin position="399"/>
        <end position="580"/>
    </location>
</feature>
<reference evidence="8" key="3">
    <citation type="submission" date="2016-03" db="UniProtKB">
        <authorList>
            <consortium name="EnsemblProtists"/>
        </authorList>
    </citation>
    <scope>IDENTIFICATION</scope>
</reference>
<dbReference type="HOGENOM" id="CLU_295856_0_0_1"/>
<dbReference type="InterPro" id="IPR013122">
    <property type="entry name" value="PKD1_2_channel"/>
</dbReference>
<evidence type="ECO:0000259" key="6">
    <source>
        <dbReference type="Pfam" id="PF08016"/>
    </source>
</evidence>
<evidence type="ECO:0000313" key="9">
    <source>
        <dbReference type="Proteomes" id="UP000011087"/>
    </source>
</evidence>
<accession>L1JSD6</accession>
<dbReference type="PANTHER" id="PTHR10877:SF183">
    <property type="entry name" value="AT14535P-RELATED"/>
    <property type="match status" value="1"/>
</dbReference>
<gene>
    <name evidence="7" type="ORF">GUITHDRAFT_103580</name>
</gene>
<evidence type="ECO:0000256" key="5">
    <source>
        <dbReference type="SAM" id="Phobius"/>
    </source>
</evidence>
<proteinExistence type="predicted"/>
<dbReference type="GO" id="GO:0016020">
    <property type="term" value="C:membrane"/>
    <property type="evidence" value="ECO:0007669"/>
    <property type="project" value="UniProtKB-SubCell"/>
</dbReference>
<dbReference type="PaxDb" id="55529-EKX50993"/>
<dbReference type="Gene3D" id="1.10.287.70">
    <property type="match status" value="1"/>
</dbReference>
<dbReference type="PANTHER" id="PTHR10877">
    <property type="entry name" value="POLYCYSTIN FAMILY MEMBER"/>
    <property type="match status" value="1"/>
</dbReference>
<dbReference type="Proteomes" id="UP000011087">
    <property type="component" value="Unassembled WGS sequence"/>
</dbReference>
<dbReference type="InterPro" id="IPR051223">
    <property type="entry name" value="Polycystin"/>
</dbReference>
<reference evidence="9" key="2">
    <citation type="submission" date="2012-11" db="EMBL/GenBank/DDBJ databases">
        <authorList>
            <person name="Kuo A."/>
            <person name="Curtis B.A."/>
            <person name="Tanifuji G."/>
            <person name="Burki F."/>
            <person name="Gruber A."/>
            <person name="Irimia M."/>
            <person name="Maruyama S."/>
            <person name="Arias M.C."/>
            <person name="Ball S.G."/>
            <person name="Gile G.H."/>
            <person name="Hirakawa Y."/>
            <person name="Hopkins J.F."/>
            <person name="Rensing S.A."/>
            <person name="Schmutz J."/>
            <person name="Symeonidi A."/>
            <person name="Elias M."/>
            <person name="Eveleigh R.J."/>
            <person name="Herman E.K."/>
            <person name="Klute M.J."/>
            <person name="Nakayama T."/>
            <person name="Obornik M."/>
            <person name="Reyes-Prieto A."/>
            <person name="Armbrust E.V."/>
            <person name="Aves S.J."/>
            <person name="Beiko R.G."/>
            <person name="Coutinho P."/>
            <person name="Dacks J.B."/>
            <person name="Durnford D.G."/>
            <person name="Fast N.M."/>
            <person name="Green B.R."/>
            <person name="Grisdale C."/>
            <person name="Hempe F."/>
            <person name="Henrissat B."/>
            <person name="Hoppner M.P."/>
            <person name="Ishida K.-I."/>
            <person name="Kim E."/>
            <person name="Koreny L."/>
            <person name="Kroth P.G."/>
            <person name="Liu Y."/>
            <person name="Malik S.-B."/>
            <person name="Maier U.G."/>
            <person name="McRose D."/>
            <person name="Mock T."/>
            <person name="Neilson J.A."/>
            <person name="Onodera N.T."/>
            <person name="Poole A.M."/>
            <person name="Pritham E.J."/>
            <person name="Richards T.A."/>
            <person name="Rocap G."/>
            <person name="Roy S.W."/>
            <person name="Sarai C."/>
            <person name="Schaack S."/>
            <person name="Shirato S."/>
            <person name="Slamovits C.H."/>
            <person name="Spencer D.F."/>
            <person name="Suzuki S."/>
            <person name="Worden A.Z."/>
            <person name="Zauner S."/>
            <person name="Barry K."/>
            <person name="Bell C."/>
            <person name="Bharti A.K."/>
            <person name="Crow J.A."/>
            <person name="Grimwood J."/>
            <person name="Kramer R."/>
            <person name="Lindquist E."/>
            <person name="Lucas S."/>
            <person name="Salamov A."/>
            <person name="McFadden G.I."/>
            <person name="Lane C.E."/>
            <person name="Keeling P.J."/>
            <person name="Gray M.W."/>
            <person name="Grigoriev I.V."/>
            <person name="Archibald J.M."/>
        </authorList>
    </citation>
    <scope>NUCLEOTIDE SEQUENCE</scope>
    <source>
        <strain evidence="9">CCMP2712</strain>
    </source>
</reference>
<reference evidence="7 9" key="1">
    <citation type="journal article" date="2012" name="Nature">
        <title>Algal genomes reveal evolutionary mosaicism and the fate of nucleomorphs.</title>
        <authorList>
            <consortium name="DOE Joint Genome Institute"/>
            <person name="Curtis B.A."/>
            <person name="Tanifuji G."/>
            <person name="Burki F."/>
            <person name="Gruber A."/>
            <person name="Irimia M."/>
            <person name="Maruyama S."/>
            <person name="Arias M.C."/>
            <person name="Ball S.G."/>
            <person name="Gile G.H."/>
            <person name="Hirakawa Y."/>
            <person name="Hopkins J.F."/>
            <person name="Kuo A."/>
            <person name="Rensing S.A."/>
            <person name="Schmutz J."/>
            <person name="Symeonidi A."/>
            <person name="Elias M."/>
            <person name="Eveleigh R.J."/>
            <person name="Herman E.K."/>
            <person name="Klute M.J."/>
            <person name="Nakayama T."/>
            <person name="Obornik M."/>
            <person name="Reyes-Prieto A."/>
            <person name="Armbrust E.V."/>
            <person name="Aves S.J."/>
            <person name="Beiko R.G."/>
            <person name="Coutinho P."/>
            <person name="Dacks J.B."/>
            <person name="Durnford D.G."/>
            <person name="Fast N.M."/>
            <person name="Green B.R."/>
            <person name="Grisdale C.J."/>
            <person name="Hempel F."/>
            <person name="Henrissat B."/>
            <person name="Hoppner M.P."/>
            <person name="Ishida K."/>
            <person name="Kim E."/>
            <person name="Koreny L."/>
            <person name="Kroth P.G."/>
            <person name="Liu Y."/>
            <person name="Malik S.B."/>
            <person name="Maier U.G."/>
            <person name="McRose D."/>
            <person name="Mock T."/>
            <person name="Neilson J.A."/>
            <person name="Onodera N.T."/>
            <person name="Poole A.M."/>
            <person name="Pritham E.J."/>
            <person name="Richards T.A."/>
            <person name="Rocap G."/>
            <person name="Roy S.W."/>
            <person name="Sarai C."/>
            <person name="Schaack S."/>
            <person name="Shirato S."/>
            <person name="Slamovits C.H."/>
            <person name="Spencer D.F."/>
            <person name="Suzuki S."/>
            <person name="Worden A.Z."/>
            <person name="Zauner S."/>
            <person name="Barry K."/>
            <person name="Bell C."/>
            <person name="Bharti A.K."/>
            <person name="Crow J.A."/>
            <person name="Grimwood J."/>
            <person name="Kramer R."/>
            <person name="Lindquist E."/>
            <person name="Lucas S."/>
            <person name="Salamov A."/>
            <person name="McFadden G.I."/>
            <person name="Lane C.E."/>
            <person name="Keeling P.J."/>
            <person name="Gray M.W."/>
            <person name="Grigoriev I.V."/>
            <person name="Archibald J.M."/>
        </authorList>
    </citation>
    <scope>NUCLEOTIDE SEQUENCE</scope>
    <source>
        <strain evidence="7 9">CCMP2712</strain>
    </source>
</reference>
<feature type="transmembrane region" description="Helical" evidence="5">
    <location>
        <begin position="400"/>
        <end position="424"/>
    </location>
</feature>
<dbReference type="Pfam" id="PF08016">
    <property type="entry name" value="PKD_channel"/>
    <property type="match status" value="1"/>
</dbReference>
<dbReference type="GeneID" id="17307641"/>
<feature type="transmembrane region" description="Helical" evidence="5">
    <location>
        <begin position="554"/>
        <end position="579"/>
    </location>
</feature>
<organism evidence="7">
    <name type="scientific">Guillardia theta (strain CCMP2712)</name>
    <name type="common">Cryptophyte</name>
    <dbReference type="NCBI Taxonomy" id="905079"/>
    <lineage>
        <taxon>Eukaryota</taxon>
        <taxon>Cryptophyceae</taxon>
        <taxon>Pyrenomonadales</taxon>
        <taxon>Geminigeraceae</taxon>
        <taxon>Guillardia</taxon>
    </lineage>
</organism>
<dbReference type="eggNOG" id="KOG3599">
    <property type="taxonomic scope" value="Eukaryota"/>
</dbReference>
<dbReference type="RefSeq" id="XP_005837973.1">
    <property type="nucleotide sequence ID" value="XM_005837916.1"/>
</dbReference>
<keyword evidence="9" id="KW-1185">Reference proteome</keyword>
<evidence type="ECO:0000256" key="1">
    <source>
        <dbReference type="ARBA" id="ARBA00004141"/>
    </source>
</evidence>
<name>L1JSD6_GUITC</name>
<evidence type="ECO:0000256" key="4">
    <source>
        <dbReference type="ARBA" id="ARBA00023136"/>
    </source>
</evidence>
<evidence type="ECO:0000256" key="2">
    <source>
        <dbReference type="ARBA" id="ARBA00022692"/>
    </source>
</evidence>
<evidence type="ECO:0000313" key="8">
    <source>
        <dbReference type="EnsemblProtists" id="EKX50993"/>
    </source>
</evidence>
<evidence type="ECO:0000313" key="7">
    <source>
        <dbReference type="EMBL" id="EKX50993.1"/>
    </source>
</evidence>
<feature type="transmembrane region" description="Helical" evidence="5">
    <location>
        <begin position="55"/>
        <end position="74"/>
    </location>
</feature>
<comment type="subcellular location">
    <subcellularLocation>
        <location evidence="1">Membrane</location>
        <topology evidence="1">Multi-pass membrane protein</topology>
    </subcellularLocation>
</comment>
<protein>
    <recommendedName>
        <fullName evidence="6">Polycystin cation channel PKD1/PKD2 domain-containing protein</fullName>
    </recommendedName>
</protein>
<keyword evidence="2 5" id="KW-0812">Transmembrane</keyword>
<feature type="transmembrane region" description="Helical" evidence="5">
    <location>
        <begin position="436"/>
        <end position="462"/>
    </location>
</feature>
<dbReference type="EnsemblProtists" id="EKX50993">
    <property type="protein sequence ID" value="EKX50993"/>
    <property type="gene ID" value="GUITHDRAFT_103580"/>
</dbReference>
<keyword evidence="4 5" id="KW-0472">Membrane</keyword>
<feature type="transmembrane region" description="Helical" evidence="5">
    <location>
        <begin position="599"/>
        <end position="617"/>
    </location>
</feature>
<dbReference type="EMBL" id="JH992977">
    <property type="protein sequence ID" value="EKX50993.1"/>
    <property type="molecule type" value="Genomic_DNA"/>
</dbReference>
<dbReference type="AlphaFoldDB" id="L1JSD6"/>
<dbReference type="KEGG" id="gtt:GUITHDRAFT_103580"/>
<feature type="transmembrane region" description="Helical" evidence="5">
    <location>
        <begin position="356"/>
        <end position="374"/>
    </location>
</feature>
<evidence type="ECO:0000256" key="3">
    <source>
        <dbReference type="ARBA" id="ARBA00022989"/>
    </source>
</evidence>